<feature type="transmembrane region" description="Helical" evidence="1">
    <location>
        <begin position="12"/>
        <end position="31"/>
    </location>
</feature>
<keyword evidence="1" id="KW-1133">Transmembrane helix</keyword>
<evidence type="ECO:0000256" key="1">
    <source>
        <dbReference type="SAM" id="Phobius"/>
    </source>
</evidence>
<dbReference type="AlphaFoldDB" id="A0A143DE52"/>
<sequence>MLPDKVETMQEITFILSLILFVAMACAAMRSCVRFAPTVRRRVVRTALFACLIILCALFLPRYLDHDRSAGRTGPPVSPIEADHVAVLRGLHNELQTFRHDPEFHRVGFDACCRFSDWKQRLDRLGDGNGSRAYQSLGFVPRDLLTLANHYRAGDGDEAAPVRALATLIDAGLSSSPVLESGQGMVRQQGYACVNPELLRRYHAALGMHQHAEAGRIITGPGCRILHPRTVVSGPLDSRHVLVSDPGMRKAGALYHQVRTDSGAILWLSHDRVVFR</sequence>
<dbReference type="Proteomes" id="UP000076066">
    <property type="component" value="Chromosome"/>
</dbReference>
<dbReference type="PROSITE" id="PS51257">
    <property type="entry name" value="PROKAR_LIPOPROTEIN"/>
    <property type="match status" value="1"/>
</dbReference>
<accession>A0A143DE52</accession>
<proteinExistence type="predicted"/>
<evidence type="ECO:0000313" key="3">
    <source>
        <dbReference type="Proteomes" id="UP000076066"/>
    </source>
</evidence>
<keyword evidence="3" id="KW-1185">Reference proteome</keyword>
<protein>
    <submittedName>
        <fullName evidence="2">Uncharacterized protein</fullName>
    </submittedName>
</protein>
<dbReference type="EMBL" id="CP014525">
    <property type="protein sequence ID" value="AMW34810.1"/>
    <property type="molecule type" value="Genomic_DNA"/>
</dbReference>
<feature type="transmembrane region" description="Helical" evidence="1">
    <location>
        <begin position="43"/>
        <end position="64"/>
    </location>
</feature>
<dbReference type="OrthoDB" id="10018535at2"/>
<evidence type="ECO:0000313" key="2">
    <source>
        <dbReference type="EMBL" id="AMW34810.1"/>
    </source>
</evidence>
<name>A0A143DE52_9PROT</name>
<dbReference type="KEGG" id="hjo:AY555_06015"/>
<reference evidence="2 3" key="1">
    <citation type="submission" date="2016-02" db="EMBL/GenBank/DDBJ databases">
        <title>Complete Genome of H5569, the type strain of the newly described species Haematospirillium jordaniae.</title>
        <authorList>
            <person name="Nicholson A.C."/>
            <person name="Humrighouse B.W."/>
            <person name="Loparov V."/>
            <person name="McQuiston J.R."/>
        </authorList>
    </citation>
    <scope>NUCLEOTIDE SEQUENCE [LARGE SCALE GENOMIC DNA]</scope>
    <source>
        <strain evidence="2 3">H5569</strain>
    </source>
</reference>
<keyword evidence="1" id="KW-0472">Membrane</keyword>
<organism evidence="2 3">
    <name type="scientific">Haematospirillum jordaniae</name>
    <dbReference type="NCBI Taxonomy" id="1549855"/>
    <lineage>
        <taxon>Bacteria</taxon>
        <taxon>Pseudomonadati</taxon>
        <taxon>Pseudomonadota</taxon>
        <taxon>Alphaproteobacteria</taxon>
        <taxon>Rhodospirillales</taxon>
        <taxon>Novispirillaceae</taxon>
        <taxon>Haematospirillum</taxon>
    </lineage>
</organism>
<gene>
    <name evidence="2" type="ORF">AY555_06015</name>
</gene>
<keyword evidence="1" id="KW-0812">Transmembrane</keyword>